<dbReference type="RefSeq" id="WP_184995545.1">
    <property type="nucleotide sequence ID" value="NZ_BOMK01000027.1"/>
</dbReference>
<dbReference type="EC" id="2.7.13.3" evidence="4"/>
<evidence type="ECO:0000313" key="25">
    <source>
        <dbReference type="EMBL" id="MBB4764345.1"/>
    </source>
</evidence>
<reference evidence="25 26" key="1">
    <citation type="submission" date="2020-08" db="EMBL/GenBank/DDBJ databases">
        <title>Sequencing the genomes of 1000 actinobacteria strains.</title>
        <authorList>
            <person name="Klenk H.-P."/>
        </authorList>
    </citation>
    <scope>NUCLEOTIDE SEQUENCE [LARGE SCALE GENOMIC DNA]</scope>
    <source>
        <strain evidence="25 26">DSM 43149</strain>
    </source>
</reference>
<dbReference type="SMART" id="SM00388">
    <property type="entry name" value="HisKA"/>
    <property type="match status" value="1"/>
</dbReference>
<dbReference type="SMART" id="SM00448">
    <property type="entry name" value="REC"/>
    <property type="match status" value="2"/>
</dbReference>
<keyword evidence="8 20" id="KW-0812">Transmembrane</keyword>
<proteinExistence type="inferred from homology"/>
<feature type="modified residue" description="4-aspartylphosphate" evidence="19">
    <location>
        <position position="590"/>
    </location>
</feature>
<dbReference type="CDD" id="cd17546">
    <property type="entry name" value="REC_hyHK_CKI1_RcsC-like"/>
    <property type="match status" value="1"/>
</dbReference>
<dbReference type="InterPro" id="IPR036097">
    <property type="entry name" value="HisK_dim/P_sf"/>
</dbReference>
<sequence length="929" mass="100331">MTADDSAPEDPVPGRALRRIWRWPVRWLLAGGFGIAAAGLILVAFSSYGRIDSLVTNQVPVARANEVMHRVDIVRSDVQDAERGQRGFIITGQEEYLAPYHRALGRIDESVVRLRQLTAGDPEQQRLLSDLDEALGDKLAEMNQTITLRREQGFEAAQQLVLTQRGTRAMSQIEALLLQMHAYQDHQLQQLQRISTARAEATQRLIMWTSLLSLLVVAAVGYTVTRAVSVPVGRVTTAARRIIRGDLAERVDATGPSDLAEMATLVNTSMEVMASARDEAVAATTAKSAFLATMSHEIRTPMNGVIGLVALLLRTDLDETQRRYAESIRAAGRALVAVISDILDFSKIDAGALVLDETDLNLGSIVEDVLDMVAETARVKKLELIGQCHHDVPQWLRGDPVRVRQILLNFTTNAIKFTDRGEVSVVIRMAPGSPAPAAGPVVVRLQVSDTGIGISRELHDRLFDAFTQADVSTTRRYGGSGLGLAICRELATAMGGEIGVDSEPGRGSTFWCDIPLKRDASARAPQAHLASLAGLRVLVADDNATTREVLEEQLSSWAMVTTAVDSGEQTVEHLWQASIAGRPYDVALIDQVMPDGDGAELAARIREHPGIPPLPVVLLSSETVPPERLREVGIAAEVRKPVQQSALFNTLIDIACEESPATEPEPADTGPAEPPPVRGRVLLVEDNATNQIVAAGVLAHLGFEVDIAADGVQALDRGADRTYLAVLMDCQMPRMDGYEATRRWREREEQAAAPGEPPARTPIIAMTAAALKEDRERCLAAGMDDYLSKPFEPDDLADALGRWLDQAEPEPAETPGPDLPADTIAHRLADLRRYAQPDTVTNLITTFLDEAPGQLAELDLAVAAGDADAVRFAAHSLKGAASNLGAGAMASVCEILEASALHHDLTGARDTLGRLHIEFADVRGRLKSA</sequence>
<evidence type="ECO:0000256" key="2">
    <source>
        <dbReference type="ARBA" id="ARBA00004651"/>
    </source>
</evidence>
<dbReference type="PRINTS" id="PR00344">
    <property type="entry name" value="BCTRLSENSOR"/>
</dbReference>
<dbReference type="FunFam" id="1.10.287.130:FF:000002">
    <property type="entry name" value="Two-component osmosensing histidine kinase"/>
    <property type="match status" value="1"/>
</dbReference>
<comment type="similarity">
    <text evidence="3">In the N-terminal section; belongs to the phytochrome family.</text>
</comment>
<dbReference type="PANTHER" id="PTHR45339:SF1">
    <property type="entry name" value="HYBRID SIGNAL TRANSDUCTION HISTIDINE KINASE J"/>
    <property type="match status" value="1"/>
</dbReference>
<keyword evidence="14 20" id="KW-0472">Membrane</keyword>
<evidence type="ECO:0000259" key="22">
    <source>
        <dbReference type="PROSITE" id="PS50110"/>
    </source>
</evidence>
<keyword evidence="13" id="KW-0902">Two-component regulatory system</keyword>
<dbReference type="Pfam" id="PF01627">
    <property type="entry name" value="Hpt"/>
    <property type="match status" value="1"/>
</dbReference>
<evidence type="ECO:0000256" key="9">
    <source>
        <dbReference type="ARBA" id="ARBA00022741"/>
    </source>
</evidence>
<dbReference type="Gene3D" id="1.20.120.160">
    <property type="entry name" value="HPT domain"/>
    <property type="match status" value="1"/>
</dbReference>
<dbReference type="PANTHER" id="PTHR45339">
    <property type="entry name" value="HYBRID SIGNAL TRANSDUCTION HISTIDINE KINASE J"/>
    <property type="match status" value="1"/>
</dbReference>
<dbReference type="SUPFAM" id="SSF52172">
    <property type="entry name" value="CheY-like"/>
    <property type="match status" value="2"/>
</dbReference>
<dbReference type="Proteomes" id="UP000578112">
    <property type="component" value="Unassembled WGS sequence"/>
</dbReference>
<evidence type="ECO:0000256" key="13">
    <source>
        <dbReference type="ARBA" id="ARBA00023012"/>
    </source>
</evidence>
<dbReference type="SMART" id="SM00073">
    <property type="entry name" value="HPT"/>
    <property type="match status" value="1"/>
</dbReference>
<evidence type="ECO:0000256" key="10">
    <source>
        <dbReference type="ARBA" id="ARBA00022777"/>
    </source>
</evidence>
<dbReference type="CDD" id="cd00088">
    <property type="entry name" value="HPT"/>
    <property type="match status" value="1"/>
</dbReference>
<feature type="domain" description="Response regulatory" evidence="22">
    <location>
        <begin position="536"/>
        <end position="655"/>
    </location>
</feature>
<evidence type="ECO:0000256" key="4">
    <source>
        <dbReference type="ARBA" id="ARBA00012438"/>
    </source>
</evidence>
<evidence type="ECO:0000313" key="26">
    <source>
        <dbReference type="Proteomes" id="UP000578112"/>
    </source>
</evidence>
<dbReference type="CDD" id="cd06225">
    <property type="entry name" value="HAMP"/>
    <property type="match status" value="1"/>
</dbReference>
<keyword evidence="12 20" id="KW-1133">Transmembrane helix</keyword>
<evidence type="ECO:0000256" key="5">
    <source>
        <dbReference type="ARBA" id="ARBA00022475"/>
    </source>
</evidence>
<dbReference type="Gene3D" id="6.10.340.10">
    <property type="match status" value="1"/>
</dbReference>
<keyword evidence="11" id="KW-0067">ATP-binding</keyword>
<evidence type="ECO:0000256" key="16">
    <source>
        <dbReference type="ARBA" id="ARBA00068150"/>
    </source>
</evidence>
<dbReference type="GO" id="GO:0005886">
    <property type="term" value="C:plasma membrane"/>
    <property type="evidence" value="ECO:0007669"/>
    <property type="project" value="UniProtKB-SubCell"/>
</dbReference>
<dbReference type="InterPro" id="IPR003594">
    <property type="entry name" value="HATPase_dom"/>
</dbReference>
<dbReference type="SMART" id="SM00387">
    <property type="entry name" value="HATPase_c"/>
    <property type="match status" value="1"/>
</dbReference>
<dbReference type="PROSITE" id="PS50110">
    <property type="entry name" value="RESPONSE_REGULATORY"/>
    <property type="match status" value="2"/>
</dbReference>
<name>A0A7W7MS70_9ACTN</name>
<dbReference type="InterPro" id="IPR007891">
    <property type="entry name" value="CHASE3"/>
</dbReference>
<evidence type="ECO:0000256" key="7">
    <source>
        <dbReference type="ARBA" id="ARBA00022679"/>
    </source>
</evidence>
<dbReference type="CDD" id="cd00082">
    <property type="entry name" value="HisKA"/>
    <property type="match status" value="1"/>
</dbReference>
<dbReference type="GO" id="GO:0000155">
    <property type="term" value="F:phosphorelay sensor kinase activity"/>
    <property type="evidence" value="ECO:0007669"/>
    <property type="project" value="InterPro"/>
</dbReference>
<feature type="domain" description="HPt" evidence="24">
    <location>
        <begin position="836"/>
        <end position="929"/>
    </location>
</feature>
<feature type="transmembrane region" description="Helical" evidence="20">
    <location>
        <begin position="205"/>
        <end position="224"/>
    </location>
</feature>
<evidence type="ECO:0000256" key="6">
    <source>
        <dbReference type="ARBA" id="ARBA00022553"/>
    </source>
</evidence>
<feature type="domain" description="Histidine kinase" evidence="21">
    <location>
        <begin position="293"/>
        <end position="518"/>
    </location>
</feature>
<dbReference type="SUPFAM" id="SSF47226">
    <property type="entry name" value="Histidine-containing phosphotransfer domain, HPT domain"/>
    <property type="match status" value="1"/>
</dbReference>
<feature type="domain" description="HAMP" evidence="23">
    <location>
        <begin position="226"/>
        <end position="278"/>
    </location>
</feature>
<dbReference type="InterPro" id="IPR001789">
    <property type="entry name" value="Sig_transdc_resp-reg_receiver"/>
</dbReference>
<evidence type="ECO:0000256" key="15">
    <source>
        <dbReference type="ARBA" id="ARBA00064003"/>
    </source>
</evidence>
<dbReference type="PROSITE" id="PS50885">
    <property type="entry name" value="HAMP"/>
    <property type="match status" value="1"/>
</dbReference>
<keyword evidence="6 19" id="KW-0597">Phosphoprotein</keyword>
<evidence type="ECO:0000256" key="11">
    <source>
        <dbReference type="ARBA" id="ARBA00022840"/>
    </source>
</evidence>
<dbReference type="Gene3D" id="3.40.50.2300">
    <property type="match status" value="2"/>
</dbReference>
<gene>
    <name evidence="25" type="ORF">BJ971_004901</name>
</gene>
<dbReference type="PROSITE" id="PS50894">
    <property type="entry name" value="HPT"/>
    <property type="match status" value="1"/>
</dbReference>
<feature type="transmembrane region" description="Helical" evidence="20">
    <location>
        <begin position="27"/>
        <end position="45"/>
    </location>
</feature>
<dbReference type="PROSITE" id="PS50109">
    <property type="entry name" value="HIS_KIN"/>
    <property type="match status" value="1"/>
</dbReference>
<dbReference type="Pfam" id="PF00512">
    <property type="entry name" value="HisKA"/>
    <property type="match status" value="1"/>
</dbReference>
<keyword evidence="5" id="KW-1003">Cell membrane</keyword>
<evidence type="ECO:0000256" key="14">
    <source>
        <dbReference type="ARBA" id="ARBA00023136"/>
    </source>
</evidence>
<dbReference type="CDD" id="cd19410">
    <property type="entry name" value="HK9-like_sensor"/>
    <property type="match status" value="1"/>
</dbReference>
<dbReference type="GO" id="GO:0005524">
    <property type="term" value="F:ATP binding"/>
    <property type="evidence" value="ECO:0007669"/>
    <property type="project" value="UniProtKB-KW"/>
</dbReference>
<dbReference type="InterPro" id="IPR008207">
    <property type="entry name" value="Sig_transdc_His_kin_Hpt_dom"/>
</dbReference>
<dbReference type="InterPro" id="IPR036641">
    <property type="entry name" value="HPT_dom_sf"/>
</dbReference>
<keyword evidence="10 25" id="KW-0418">Kinase</keyword>
<dbReference type="SMART" id="SM00304">
    <property type="entry name" value="HAMP"/>
    <property type="match status" value="1"/>
</dbReference>
<evidence type="ECO:0000256" key="8">
    <source>
        <dbReference type="ARBA" id="ARBA00022692"/>
    </source>
</evidence>
<dbReference type="Gene3D" id="3.30.565.10">
    <property type="entry name" value="Histidine kinase-like ATPase, C-terminal domain"/>
    <property type="match status" value="1"/>
</dbReference>
<feature type="domain" description="Response regulatory" evidence="22">
    <location>
        <begin position="680"/>
        <end position="804"/>
    </location>
</feature>
<dbReference type="CDD" id="cd16922">
    <property type="entry name" value="HATPase_EvgS-ArcB-TorS-like"/>
    <property type="match status" value="1"/>
</dbReference>
<evidence type="ECO:0000256" key="20">
    <source>
        <dbReference type="SAM" id="Phobius"/>
    </source>
</evidence>
<dbReference type="InterPro" id="IPR004358">
    <property type="entry name" value="Sig_transdc_His_kin-like_C"/>
</dbReference>
<keyword evidence="7" id="KW-0808">Transferase</keyword>
<organism evidence="25 26">
    <name type="scientific">Actinoplanes digitatis</name>
    <dbReference type="NCBI Taxonomy" id="1868"/>
    <lineage>
        <taxon>Bacteria</taxon>
        <taxon>Bacillati</taxon>
        <taxon>Actinomycetota</taxon>
        <taxon>Actinomycetes</taxon>
        <taxon>Micromonosporales</taxon>
        <taxon>Micromonosporaceae</taxon>
        <taxon>Actinoplanes</taxon>
    </lineage>
</organism>
<dbReference type="InterPro" id="IPR003660">
    <property type="entry name" value="HAMP_dom"/>
</dbReference>
<dbReference type="CDD" id="cd00156">
    <property type="entry name" value="REC"/>
    <property type="match status" value="1"/>
</dbReference>
<comment type="subcellular location">
    <subcellularLocation>
        <location evidence="2">Cell membrane</location>
        <topology evidence="2">Multi-pass membrane protein</topology>
    </subcellularLocation>
</comment>
<evidence type="ECO:0000259" key="24">
    <source>
        <dbReference type="PROSITE" id="PS50894"/>
    </source>
</evidence>
<accession>A0A7W7MS70</accession>
<keyword evidence="9" id="KW-0547">Nucleotide-binding</keyword>
<feature type="modified residue" description="Phosphohistidine" evidence="18">
    <location>
        <position position="875"/>
    </location>
</feature>
<dbReference type="Pfam" id="PF05227">
    <property type="entry name" value="CHASE3"/>
    <property type="match status" value="1"/>
</dbReference>
<comment type="catalytic activity">
    <reaction evidence="1">
        <text>ATP + protein L-histidine = ADP + protein N-phospho-L-histidine.</text>
        <dbReference type="EC" id="2.7.13.3"/>
    </reaction>
</comment>
<evidence type="ECO:0000256" key="18">
    <source>
        <dbReference type="PROSITE-ProRule" id="PRU00110"/>
    </source>
</evidence>
<evidence type="ECO:0000256" key="19">
    <source>
        <dbReference type="PROSITE-ProRule" id="PRU00169"/>
    </source>
</evidence>
<protein>
    <recommendedName>
        <fullName evidence="17">Circadian input-output histidine kinase CikA</fullName>
        <ecNumber evidence="4">2.7.13.3</ecNumber>
    </recommendedName>
    <alternativeName>
        <fullName evidence="16">Sensory/regulatory protein RpfC</fullName>
    </alternativeName>
</protein>
<dbReference type="Pfam" id="PF02518">
    <property type="entry name" value="HATPase_c"/>
    <property type="match status" value="1"/>
</dbReference>
<evidence type="ECO:0000256" key="17">
    <source>
        <dbReference type="ARBA" id="ARBA00074306"/>
    </source>
</evidence>
<keyword evidence="26" id="KW-1185">Reference proteome</keyword>
<dbReference type="Pfam" id="PF00072">
    <property type="entry name" value="Response_reg"/>
    <property type="match status" value="2"/>
</dbReference>
<feature type="modified residue" description="4-aspartylphosphate" evidence="19">
    <location>
        <position position="729"/>
    </location>
</feature>
<dbReference type="EMBL" id="JACHNH010000001">
    <property type="protein sequence ID" value="MBB4764345.1"/>
    <property type="molecule type" value="Genomic_DNA"/>
</dbReference>
<evidence type="ECO:0000256" key="12">
    <source>
        <dbReference type="ARBA" id="ARBA00022989"/>
    </source>
</evidence>
<dbReference type="InterPro" id="IPR003661">
    <property type="entry name" value="HisK_dim/P_dom"/>
</dbReference>
<dbReference type="SUPFAM" id="SSF47384">
    <property type="entry name" value="Homodimeric domain of signal transducing histidine kinase"/>
    <property type="match status" value="1"/>
</dbReference>
<dbReference type="SUPFAM" id="SSF55874">
    <property type="entry name" value="ATPase domain of HSP90 chaperone/DNA topoisomerase II/histidine kinase"/>
    <property type="match status" value="1"/>
</dbReference>
<dbReference type="FunFam" id="3.30.565.10:FF:000010">
    <property type="entry name" value="Sensor histidine kinase RcsC"/>
    <property type="match status" value="1"/>
</dbReference>
<dbReference type="InterPro" id="IPR005467">
    <property type="entry name" value="His_kinase_dom"/>
</dbReference>
<comment type="subunit">
    <text evidence="15">At low DSF concentrations, interacts with RpfF.</text>
</comment>
<comment type="caution">
    <text evidence="25">The sequence shown here is derived from an EMBL/GenBank/DDBJ whole genome shotgun (WGS) entry which is preliminary data.</text>
</comment>
<dbReference type="InterPro" id="IPR011006">
    <property type="entry name" value="CheY-like_superfamily"/>
</dbReference>
<evidence type="ECO:0000259" key="21">
    <source>
        <dbReference type="PROSITE" id="PS50109"/>
    </source>
</evidence>
<evidence type="ECO:0000256" key="3">
    <source>
        <dbReference type="ARBA" id="ARBA00006402"/>
    </source>
</evidence>
<dbReference type="Gene3D" id="1.10.287.130">
    <property type="match status" value="1"/>
</dbReference>
<evidence type="ECO:0000256" key="1">
    <source>
        <dbReference type="ARBA" id="ARBA00000085"/>
    </source>
</evidence>
<evidence type="ECO:0000259" key="23">
    <source>
        <dbReference type="PROSITE" id="PS50885"/>
    </source>
</evidence>
<dbReference type="InterPro" id="IPR036890">
    <property type="entry name" value="HATPase_C_sf"/>
</dbReference>
<dbReference type="AlphaFoldDB" id="A0A7W7MS70"/>